<sequence>MSNSEVKELSLRLNLNDFYLISTSIKMKIFMVQSLTTNFFIETSCSCNYKAGKLKVEKVLLKTQDNTYPSLILVKTNMNTSQVFKFENENRMQYACVFIHKTDHHGVYEPINSEIYFEPLQSVFHVEVTVYPNIIFEEILIFFSF</sequence>
<reference evidence="1" key="1">
    <citation type="journal article" date="2020" name="Arch. Virol.">
        <title>Complete genome sequence and analysis of a novel lymphocystivirus detected in whitemouth croaker (Micropogonias furnieri): lymphocystis disease virus 4.</title>
        <authorList>
            <person name="Doszpoly A."/>
            <person name="Kajan G.L."/>
            <person name="Puentes R."/>
            <person name="Perretta A."/>
        </authorList>
    </citation>
    <scope>NUCLEOTIDE SEQUENCE</scope>
    <source>
        <strain evidence="1">LCDV-WC</strain>
    </source>
</reference>
<dbReference type="KEGG" id="vg:65103220"/>
<name>A0A6B9XLB4_9VIRU</name>
<dbReference type="RefSeq" id="YP_010087887.1">
    <property type="nucleotide sequence ID" value="NC_055603.1"/>
</dbReference>
<accession>A0A6B9XLB4</accession>
<organism evidence="1 2">
    <name type="scientific">Lymphocystis disease virus 4</name>
    <dbReference type="NCBI Taxonomy" id="2704413"/>
    <lineage>
        <taxon>Viruses</taxon>
        <taxon>Varidnaviria</taxon>
        <taxon>Bamfordvirae</taxon>
        <taxon>Nucleocytoviricota</taxon>
        <taxon>Megaviricetes</taxon>
        <taxon>Pimascovirales</taxon>
        <taxon>Pimascovirales incertae sedis</taxon>
        <taxon>Iridoviridae</taxon>
        <taxon>Alphairidovirinae</taxon>
        <taxon>Lymphocystivirus</taxon>
        <taxon>Lymphocystivirus micropogonias1</taxon>
    </lineage>
</organism>
<dbReference type="EMBL" id="MN803438">
    <property type="protein sequence ID" value="QHR78534.1"/>
    <property type="molecule type" value="Genomic_DNA"/>
</dbReference>
<evidence type="ECO:0000313" key="1">
    <source>
        <dbReference type="EMBL" id="QHR78534.1"/>
    </source>
</evidence>
<proteinExistence type="predicted"/>
<dbReference type="Proteomes" id="UP000678193">
    <property type="component" value="Segment"/>
</dbReference>
<protein>
    <submittedName>
        <fullName evidence="1">Uncharacterized protein</fullName>
    </submittedName>
</protein>
<evidence type="ECO:0000313" key="2">
    <source>
        <dbReference type="Proteomes" id="UP000678193"/>
    </source>
</evidence>
<keyword evidence="2" id="KW-1185">Reference proteome</keyword>
<dbReference type="GeneID" id="65103220"/>